<protein>
    <submittedName>
        <fullName evidence="1">Uncharacterized protein</fullName>
    </submittedName>
</protein>
<dbReference type="EMBL" id="MU393518">
    <property type="protein sequence ID" value="KAI4862807.1"/>
    <property type="molecule type" value="Genomic_DNA"/>
</dbReference>
<name>A0ACB9YTS8_9PEZI</name>
<gene>
    <name evidence="1" type="ORF">F4820DRAFT_399107</name>
</gene>
<accession>A0ACB9YTS8</accession>
<reference evidence="1 2" key="1">
    <citation type="journal article" date="2022" name="New Phytol.">
        <title>Ecological generalism drives hyperdiversity of secondary metabolite gene clusters in xylarialean endophytes.</title>
        <authorList>
            <person name="Franco M.E.E."/>
            <person name="Wisecaver J.H."/>
            <person name="Arnold A.E."/>
            <person name="Ju Y.M."/>
            <person name="Slot J.C."/>
            <person name="Ahrendt S."/>
            <person name="Moore L.P."/>
            <person name="Eastman K.E."/>
            <person name="Scott K."/>
            <person name="Konkel Z."/>
            <person name="Mondo S.J."/>
            <person name="Kuo A."/>
            <person name="Hayes R.D."/>
            <person name="Haridas S."/>
            <person name="Andreopoulos B."/>
            <person name="Riley R."/>
            <person name="LaButti K."/>
            <person name="Pangilinan J."/>
            <person name="Lipzen A."/>
            <person name="Amirebrahimi M."/>
            <person name="Yan J."/>
            <person name="Adam C."/>
            <person name="Keymanesh K."/>
            <person name="Ng V."/>
            <person name="Louie K."/>
            <person name="Northen T."/>
            <person name="Drula E."/>
            <person name="Henrissat B."/>
            <person name="Hsieh H.M."/>
            <person name="Youens-Clark K."/>
            <person name="Lutzoni F."/>
            <person name="Miadlikowska J."/>
            <person name="Eastwood D.C."/>
            <person name="Hamelin R.C."/>
            <person name="Grigoriev I.V."/>
            <person name="U'Ren J.M."/>
        </authorList>
    </citation>
    <scope>NUCLEOTIDE SEQUENCE [LARGE SCALE GENOMIC DNA]</scope>
    <source>
        <strain evidence="1 2">CBS 119005</strain>
    </source>
</reference>
<comment type="caution">
    <text evidence="1">The sequence shown here is derived from an EMBL/GenBank/DDBJ whole genome shotgun (WGS) entry which is preliminary data.</text>
</comment>
<sequence length="356" mass="39701">MAKQIPLELAGPSEVPDVLAGIIIPLVFASLVVIGRLYSRLLLKNQWWDDAFILVAWLFAVAVVTIVGVETEYGLGHMFSNIPLRLRPVGIRLSYATISCYQLSLSLTKISILFFYLRILKLPYQRVLVFATMAAVAAYGTVFFLLTFFLCNPVENQYEFDIRVGRCLRYYPIMTASAALHTATDLWLIALVLPHILKMHLPTRQKVALAFVLTLGIFVACASLTRMAVAWEFLNPKYAQWDSFSFAIWTTLESSLGLVCASVPMLKPLVRQLMGRRPSSKPDALRNVPRTKGQDRRIDRFNQFNSDATTLFTRQTRDGDGDGDGEAIDLGPVKSNQEVSKPTTAVGASEEPFATV</sequence>
<evidence type="ECO:0000313" key="1">
    <source>
        <dbReference type="EMBL" id="KAI4862807.1"/>
    </source>
</evidence>
<evidence type="ECO:0000313" key="2">
    <source>
        <dbReference type="Proteomes" id="UP001497700"/>
    </source>
</evidence>
<dbReference type="Proteomes" id="UP001497700">
    <property type="component" value="Unassembled WGS sequence"/>
</dbReference>
<keyword evidence="2" id="KW-1185">Reference proteome</keyword>
<proteinExistence type="predicted"/>
<organism evidence="1 2">
    <name type="scientific">Hypoxylon rubiginosum</name>
    <dbReference type="NCBI Taxonomy" id="110542"/>
    <lineage>
        <taxon>Eukaryota</taxon>
        <taxon>Fungi</taxon>
        <taxon>Dikarya</taxon>
        <taxon>Ascomycota</taxon>
        <taxon>Pezizomycotina</taxon>
        <taxon>Sordariomycetes</taxon>
        <taxon>Xylariomycetidae</taxon>
        <taxon>Xylariales</taxon>
        <taxon>Hypoxylaceae</taxon>
        <taxon>Hypoxylon</taxon>
    </lineage>
</organism>